<evidence type="ECO:0000313" key="3">
    <source>
        <dbReference type="Proteomes" id="UP000231464"/>
    </source>
</evidence>
<proteinExistence type="predicted"/>
<evidence type="ECO:0000313" key="2">
    <source>
        <dbReference type="EMBL" id="PIT89879.1"/>
    </source>
</evidence>
<sequence>MKNIKHSNKVLSADNQQERLKIINPWYIVGFTEGEGTFHIAFYKDPQMKQGIKVIPEFHINQSYLRLEILEIIKKYFDCGYLKQNHVKNKKDDTFVFVVRNRDDLINKIIPFFEKHNFISDKQKSFIIFKQIVFLMQSGAHSTRAGIKKIINLAYKMNVNGKYRKIKKQDLWL</sequence>
<reference evidence="3" key="1">
    <citation type="submission" date="2017-09" db="EMBL/GenBank/DDBJ databases">
        <title>Depth-based differentiation of microbial function through sediment-hosted aquifers and enrichment of novel symbionts in the deep terrestrial subsurface.</title>
        <authorList>
            <person name="Probst A.J."/>
            <person name="Ladd B."/>
            <person name="Jarett J.K."/>
            <person name="Geller-Mcgrath D.E."/>
            <person name="Sieber C.M.K."/>
            <person name="Emerson J.B."/>
            <person name="Anantharaman K."/>
            <person name="Thomas B.C."/>
            <person name="Malmstrom R."/>
            <person name="Stieglmeier M."/>
            <person name="Klingl A."/>
            <person name="Woyke T."/>
            <person name="Ryan C.M."/>
            <person name="Banfield J.F."/>
        </authorList>
    </citation>
    <scope>NUCLEOTIDE SEQUENCE [LARGE SCALE GENOMIC DNA]</scope>
</reference>
<organism evidence="2 3">
    <name type="scientific">Candidatus Kuenenbacteria bacterium CG10_big_fil_rev_8_21_14_0_10_36_11</name>
    <dbReference type="NCBI Taxonomy" id="1974618"/>
    <lineage>
        <taxon>Bacteria</taxon>
        <taxon>Candidatus Kueneniibacteriota</taxon>
    </lineage>
</organism>
<keyword evidence="2" id="KW-0378">Hydrolase</keyword>
<dbReference type="InterPro" id="IPR051289">
    <property type="entry name" value="LAGLIDADG_Endonuclease"/>
</dbReference>
<keyword evidence="2" id="KW-0540">Nuclease</keyword>
<accession>A0A2M6WAQ6</accession>
<evidence type="ECO:0000259" key="1">
    <source>
        <dbReference type="Pfam" id="PF00961"/>
    </source>
</evidence>
<comment type="caution">
    <text evidence="2">The sequence shown here is derived from an EMBL/GenBank/DDBJ whole genome shotgun (WGS) entry which is preliminary data.</text>
</comment>
<dbReference type="InterPro" id="IPR027434">
    <property type="entry name" value="Homing_endonucl"/>
</dbReference>
<dbReference type="PANTHER" id="PTHR36181:SF2">
    <property type="entry name" value="INTRON-ENCODED ENDONUCLEASE AI3-RELATED"/>
    <property type="match status" value="1"/>
</dbReference>
<dbReference type="Proteomes" id="UP000231464">
    <property type="component" value="Unassembled WGS sequence"/>
</dbReference>
<gene>
    <name evidence="2" type="ORF">COU23_01535</name>
</gene>
<feature type="domain" description="Homing endonuclease LAGLIDADG" evidence="1">
    <location>
        <begin position="28"/>
        <end position="133"/>
    </location>
</feature>
<keyword evidence="2" id="KW-0255">Endonuclease</keyword>
<dbReference type="AlphaFoldDB" id="A0A2M6WAQ6"/>
<protein>
    <submittedName>
        <fullName evidence="2">Endonuclease</fullName>
    </submittedName>
</protein>
<name>A0A2M6WAQ6_9BACT</name>
<dbReference type="Gene3D" id="3.10.28.10">
    <property type="entry name" value="Homing endonucleases"/>
    <property type="match status" value="1"/>
</dbReference>
<dbReference type="Pfam" id="PF00961">
    <property type="entry name" value="LAGLIDADG_1"/>
    <property type="match status" value="1"/>
</dbReference>
<dbReference type="InterPro" id="IPR004860">
    <property type="entry name" value="LAGLIDADG_dom"/>
</dbReference>
<dbReference type="PANTHER" id="PTHR36181">
    <property type="entry name" value="INTRON-ENCODED ENDONUCLEASE AI3-RELATED"/>
    <property type="match status" value="1"/>
</dbReference>
<dbReference type="SUPFAM" id="SSF55608">
    <property type="entry name" value="Homing endonucleases"/>
    <property type="match status" value="1"/>
</dbReference>
<dbReference type="GO" id="GO:0004519">
    <property type="term" value="F:endonuclease activity"/>
    <property type="evidence" value="ECO:0007669"/>
    <property type="project" value="UniProtKB-KW"/>
</dbReference>
<dbReference type="EMBL" id="PFBP01000024">
    <property type="protein sequence ID" value="PIT89879.1"/>
    <property type="molecule type" value="Genomic_DNA"/>
</dbReference>